<gene>
    <name evidence="1" type="ORF">POM99_02205</name>
</gene>
<accession>A0ABT6CEV2</accession>
<proteinExistence type="predicted"/>
<evidence type="ECO:0000313" key="1">
    <source>
        <dbReference type="EMBL" id="MDF8332003.1"/>
    </source>
</evidence>
<reference evidence="1 2" key="1">
    <citation type="submission" date="2023-03" db="EMBL/GenBank/DDBJ databases">
        <title>Novosphingobium cyanobacteriorum sp. nov., isolated from a eutrophic reservoir during the Microcystis bloom period.</title>
        <authorList>
            <person name="Kang M."/>
            <person name="Le V."/>
            <person name="Ko S.-R."/>
            <person name="Lee S.-A."/>
            <person name="Ahn C.-Y."/>
        </authorList>
    </citation>
    <scope>NUCLEOTIDE SEQUENCE [LARGE SCALE GENOMIC DNA]</scope>
    <source>
        <strain evidence="1 2">HBC54</strain>
    </source>
</reference>
<organism evidence="1 2">
    <name type="scientific">Novosphingobium cyanobacteriorum</name>
    <dbReference type="NCBI Taxonomy" id="3024215"/>
    <lineage>
        <taxon>Bacteria</taxon>
        <taxon>Pseudomonadati</taxon>
        <taxon>Pseudomonadota</taxon>
        <taxon>Alphaproteobacteria</taxon>
        <taxon>Sphingomonadales</taxon>
        <taxon>Sphingomonadaceae</taxon>
        <taxon>Novosphingobium</taxon>
    </lineage>
</organism>
<evidence type="ECO:0000313" key="2">
    <source>
        <dbReference type="Proteomes" id="UP001222770"/>
    </source>
</evidence>
<dbReference type="RefSeq" id="WP_277275161.1">
    <property type="nucleotide sequence ID" value="NZ_JAROCY010000002.1"/>
</dbReference>
<protein>
    <submittedName>
        <fullName evidence="1">Uncharacterized protein</fullName>
    </submittedName>
</protein>
<comment type="caution">
    <text evidence="1">The sequence shown here is derived from an EMBL/GenBank/DDBJ whole genome shotgun (WGS) entry which is preliminary data.</text>
</comment>
<dbReference type="Proteomes" id="UP001222770">
    <property type="component" value="Unassembled WGS sequence"/>
</dbReference>
<sequence length="123" mass="14529">MTDKPWTYEARKWIRLKKPRRDERPNRFRFRASLKEVGSIARVLRLHGFEVTVPARIRPLQWTVAAIAPEPLSADRLLRLCNLIDRTQSLHPLTSLNVRVFRWLGKDRRQPGKFYGRGNRNGN</sequence>
<name>A0ABT6CEV2_9SPHN</name>
<dbReference type="EMBL" id="JAROCY010000002">
    <property type="protein sequence ID" value="MDF8332003.1"/>
    <property type="molecule type" value="Genomic_DNA"/>
</dbReference>
<keyword evidence="2" id="KW-1185">Reference proteome</keyword>